<dbReference type="GO" id="GO:0006888">
    <property type="term" value="P:endoplasmic reticulum to Golgi vesicle-mediated transport"/>
    <property type="evidence" value="ECO:0000318"/>
    <property type="project" value="GO_Central"/>
</dbReference>
<feature type="transmembrane region" description="Helical" evidence="10">
    <location>
        <begin position="177"/>
        <end position="199"/>
    </location>
</feature>
<dbReference type="AlphaFoldDB" id="A0A9J7N4N9"/>
<dbReference type="InterPro" id="IPR036598">
    <property type="entry name" value="GOLD_dom_sf"/>
</dbReference>
<evidence type="ECO:0000256" key="2">
    <source>
        <dbReference type="ARBA" id="ARBA00004151"/>
    </source>
</evidence>
<dbReference type="OMA" id="MQVRDRN"/>
<dbReference type="SMART" id="SM01190">
    <property type="entry name" value="EMP24_GP25L"/>
    <property type="match status" value="1"/>
</dbReference>
<dbReference type="GeneID" id="118426348"/>
<reference evidence="13" key="1">
    <citation type="journal article" date="2020" name="Nat. Ecol. Evol.">
        <title>Deeply conserved synteny resolves early events in vertebrate evolution.</title>
        <authorList>
            <person name="Simakov O."/>
            <person name="Marletaz F."/>
            <person name="Yue J.X."/>
            <person name="O'Connell B."/>
            <person name="Jenkins J."/>
            <person name="Brandt A."/>
            <person name="Calef R."/>
            <person name="Tung C.H."/>
            <person name="Huang T.K."/>
            <person name="Schmutz J."/>
            <person name="Satoh N."/>
            <person name="Yu J.K."/>
            <person name="Putnam N.H."/>
            <person name="Green R.E."/>
            <person name="Rokhsar D.S."/>
        </authorList>
    </citation>
    <scope>NUCLEOTIDE SEQUENCE [LARGE SCALE GENOMIC DNA]</scope>
    <source>
        <strain evidence="13">S238N-H82</strain>
    </source>
</reference>
<dbReference type="GO" id="GO:0030134">
    <property type="term" value="C:COPII-coated ER to Golgi transport vesicle"/>
    <property type="evidence" value="ECO:0000318"/>
    <property type="project" value="GO_Central"/>
</dbReference>
<dbReference type="Pfam" id="PF01105">
    <property type="entry name" value="EMP24_GP25L"/>
    <property type="match status" value="1"/>
</dbReference>
<keyword evidence="8 10" id="KW-0472">Membrane</keyword>
<evidence type="ECO:0000256" key="8">
    <source>
        <dbReference type="ARBA" id="ARBA00023136"/>
    </source>
</evidence>
<evidence type="ECO:0000256" key="10">
    <source>
        <dbReference type="SAM" id="Phobius"/>
    </source>
</evidence>
<dbReference type="Proteomes" id="UP000001554">
    <property type="component" value="Chromosome 11"/>
</dbReference>
<evidence type="ECO:0000256" key="3">
    <source>
        <dbReference type="ARBA" id="ARBA00004619"/>
    </source>
</evidence>
<evidence type="ECO:0000313" key="13">
    <source>
        <dbReference type="Proteomes" id="UP000001554"/>
    </source>
</evidence>
<accession>A0A9J7N4N9</accession>
<evidence type="ECO:0000256" key="1">
    <source>
        <dbReference type="ARBA" id="ARBA00004115"/>
    </source>
</evidence>
<dbReference type="GO" id="GO:0005794">
    <property type="term" value="C:Golgi apparatus"/>
    <property type="evidence" value="ECO:0000318"/>
    <property type="project" value="GO_Central"/>
</dbReference>
<dbReference type="GO" id="GO:0006886">
    <property type="term" value="P:intracellular protein transport"/>
    <property type="evidence" value="ECO:0000318"/>
    <property type="project" value="GO_Central"/>
</dbReference>
<evidence type="ECO:0000256" key="9">
    <source>
        <dbReference type="RuleBase" id="RU003827"/>
    </source>
</evidence>
<dbReference type="RefSeq" id="XP_035691566.1">
    <property type="nucleotide sequence ID" value="XM_035835673.1"/>
</dbReference>
<dbReference type="PANTHER" id="PTHR22811">
    <property type="entry name" value="TRANSMEMBRANE EMP24 DOMAIN-CONTAINING PROTEIN"/>
    <property type="match status" value="1"/>
</dbReference>
<keyword evidence="6 11" id="KW-0732">Signal</keyword>
<comment type="similarity">
    <text evidence="4 9">Belongs to the EMP24/GP25L family.</text>
</comment>
<proteinExistence type="inferred from homology"/>
<evidence type="ECO:0000256" key="6">
    <source>
        <dbReference type="ARBA" id="ARBA00022729"/>
    </source>
</evidence>
<protein>
    <submittedName>
        <fullName evidence="14">Transmembrane emp24 domain-containing protein 2 isoform X1</fullName>
    </submittedName>
</protein>
<dbReference type="GO" id="GO:0005793">
    <property type="term" value="C:endoplasmic reticulum-Golgi intermediate compartment"/>
    <property type="evidence" value="ECO:0000318"/>
    <property type="project" value="GO_Central"/>
</dbReference>
<comment type="subcellular location">
    <subcellularLocation>
        <location evidence="1">Endoplasmic reticulum membrane</location>
        <topology evidence="1">Single-pass type I membrane protein</topology>
    </subcellularLocation>
    <subcellularLocation>
        <location evidence="2">Endoplasmic reticulum-Golgi intermediate compartment membrane</location>
        <topology evidence="2">Single-pass type I membrane protein</topology>
    </subcellularLocation>
    <subcellularLocation>
        <location evidence="3">Golgi apparatus</location>
        <location evidence="3">cis-Golgi network membrane</location>
        <topology evidence="3">Single-pass type I membrane protein</topology>
    </subcellularLocation>
    <subcellularLocation>
        <location evidence="9">Membrane</location>
        <topology evidence="9">Single-pass type I membrane protein</topology>
    </subcellularLocation>
</comment>
<evidence type="ECO:0000259" key="12">
    <source>
        <dbReference type="PROSITE" id="PS50866"/>
    </source>
</evidence>
<dbReference type="GO" id="GO:0033116">
    <property type="term" value="C:endoplasmic reticulum-Golgi intermediate compartment membrane"/>
    <property type="evidence" value="ECO:0007669"/>
    <property type="project" value="UniProtKB-SubCell"/>
</dbReference>
<reference evidence="14" key="2">
    <citation type="submission" date="2025-08" db="UniProtKB">
        <authorList>
            <consortium name="RefSeq"/>
        </authorList>
    </citation>
    <scope>IDENTIFICATION</scope>
    <source>
        <strain evidence="14">S238N-H82</strain>
        <tissue evidence="14">Testes</tissue>
    </source>
</reference>
<dbReference type="PROSITE" id="PS51257">
    <property type="entry name" value="PROKAR_LIPOPROTEIN"/>
    <property type="match status" value="1"/>
</dbReference>
<organism evidence="13 14">
    <name type="scientific">Branchiostoma floridae</name>
    <name type="common">Florida lancelet</name>
    <name type="synonym">Amphioxus</name>
    <dbReference type="NCBI Taxonomy" id="7739"/>
    <lineage>
        <taxon>Eukaryota</taxon>
        <taxon>Metazoa</taxon>
        <taxon>Chordata</taxon>
        <taxon>Cephalochordata</taxon>
        <taxon>Leptocardii</taxon>
        <taxon>Amphioxiformes</taxon>
        <taxon>Branchiostomatidae</taxon>
        <taxon>Branchiostoma</taxon>
    </lineage>
</organism>
<feature type="domain" description="GOLD" evidence="12">
    <location>
        <begin position="32"/>
        <end position="114"/>
    </location>
</feature>
<keyword evidence="5 9" id="KW-0812">Transmembrane</keyword>
<dbReference type="OrthoDB" id="1929172at2759"/>
<dbReference type="PROSITE" id="PS50866">
    <property type="entry name" value="GOLD"/>
    <property type="match status" value="1"/>
</dbReference>
<feature type="chain" id="PRO_5039886696" evidence="11">
    <location>
        <begin position="23"/>
        <end position="209"/>
    </location>
</feature>
<dbReference type="InterPro" id="IPR015720">
    <property type="entry name" value="Emp24-like"/>
</dbReference>
<keyword evidence="13" id="KW-1185">Reference proteome</keyword>
<dbReference type="InterPro" id="IPR009038">
    <property type="entry name" value="GOLD_dom"/>
</dbReference>
<evidence type="ECO:0000256" key="11">
    <source>
        <dbReference type="SAM" id="SignalP"/>
    </source>
</evidence>
<dbReference type="GO" id="GO:0007030">
    <property type="term" value="P:Golgi organization"/>
    <property type="evidence" value="ECO:0000318"/>
    <property type="project" value="GO_Central"/>
</dbReference>
<evidence type="ECO:0000256" key="5">
    <source>
        <dbReference type="ARBA" id="ARBA00022692"/>
    </source>
</evidence>
<evidence type="ECO:0000256" key="4">
    <source>
        <dbReference type="ARBA" id="ARBA00007104"/>
    </source>
</evidence>
<dbReference type="GO" id="GO:0005783">
    <property type="term" value="C:endoplasmic reticulum"/>
    <property type="evidence" value="ECO:0000318"/>
    <property type="project" value="GO_Central"/>
</dbReference>
<dbReference type="SUPFAM" id="SSF101576">
    <property type="entry name" value="Supernatant protein factor (SPF), C-terminal domain"/>
    <property type="match status" value="1"/>
</dbReference>
<evidence type="ECO:0000313" key="14">
    <source>
        <dbReference type="RefSeq" id="XP_035691566.1"/>
    </source>
</evidence>
<feature type="signal peptide" evidence="11">
    <location>
        <begin position="1"/>
        <end position="22"/>
    </location>
</feature>
<gene>
    <name evidence="14" type="primary">LOC118426348</name>
</gene>
<evidence type="ECO:0000256" key="7">
    <source>
        <dbReference type="ARBA" id="ARBA00022989"/>
    </source>
</evidence>
<name>A0A9J7N4N9_BRAFL</name>
<sequence>MTTLRNLWLLAVLAACLDSISAYFVSVDAHAEECFFDKVTSGTKMGLMFEVAEGGFLDIDVKITGPDSTVIYSGERESNGKYTFAAHMDGVYKYCFSNKMSTMTPKIVMFSMDIGEAPKGQDMETEGDNDWTAHQNKLEEMINELAVALTGVKHEQEYMEVRERIHRAINDNTNSRVVLWSFFEALVLVAMTLGQIYYLKRFFEVRRVV</sequence>
<dbReference type="GO" id="GO:0005789">
    <property type="term" value="C:endoplasmic reticulum membrane"/>
    <property type="evidence" value="ECO:0007669"/>
    <property type="project" value="UniProtKB-SubCell"/>
</dbReference>
<dbReference type="KEGG" id="bfo:118426348"/>
<keyword evidence="7 10" id="KW-1133">Transmembrane helix</keyword>